<reference evidence="3 4" key="1">
    <citation type="submission" date="2019-06" db="EMBL/GenBank/DDBJ databases">
        <authorList>
            <person name="Broberg M."/>
        </authorList>
    </citation>
    <scope>NUCLEOTIDE SEQUENCE [LARGE SCALE GENOMIC DNA]</scope>
</reference>
<proteinExistence type="predicted"/>
<keyword evidence="4" id="KW-1185">Reference proteome</keyword>
<accession>A0ABY6V4A5</accession>
<sequence length="125" mass="14439">MANKSPLASFGAEPDEEPQMVPRPVANQELPDKIEQLHWKLDIAVRAVIHQEETLEDIREAFNDRWAAESTEWKQSEDGKAFLNSWRIGHEKATKDHEAASKKQQKVENQIRVAQQKLMILQQEV</sequence>
<evidence type="ECO:0000256" key="2">
    <source>
        <dbReference type="SAM" id="MobiDB-lite"/>
    </source>
</evidence>
<gene>
    <name evidence="3" type="ORF">CLO192961_LOCUS462885</name>
</gene>
<evidence type="ECO:0000256" key="1">
    <source>
        <dbReference type="SAM" id="Coils"/>
    </source>
</evidence>
<dbReference type="Proteomes" id="UP000766486">
    <property type="component" value="Unassembled WGS sequence"/>
</dbReference>
<evidence type="ECO:0000313" key="3">
    <source>
        <dbReference type="EMBL" id="VUC37117.1"/>
    </source>
</evidence>
<dbReference type="EMBL" id="CABFNS010000936">
    <property type="protein sequence ID" value="VUC37117.1"/>
    <property type="molecule type" value="Genomic_DNA"/>
</dbReference>
<name>A0ABY6V4A5_BIOOC</name>
<comment type="caution">
    <text evidence="3">The sequence shown here is derived from an EMBL/GenBank/DDBJ whole genome shotgun (WGS) entry which is preliminary data.</text>
</comment>
<keyword evidence="1" id="KW-0175">Coiled coil</keyword>
<evidence type="ECO:0000313" key="4">
    <source>
        <dbReference type="Proteomes" id="UP000766486"/>
    </source>
</evidence>
<organism evidence="3 4">
    <name type="scientific">Bionectria ochroleuca</name>
    <name type="common">Gliocladium roseum</name>
    <dbReference type="NCBI Taxonomy" id="29856"/>
    <lineage>
        <taxon>Eukaryota</taxon>
        <taxon>Fungi</taxon>
        <taxon>Dikarya</taxon>
        <taxon>Ascomycota</taxon>
        <taxon>Pezizomycotina</taxon>
        <taxon>Sordariomycetes</taxon>
        <taxon>Hypocreomycetidae</taxon>
        <taxon>Hypocreales</taxon>
        <taxon>Bionectriaceae</taxon>
        <taxon>Clonostachys</taxon>
    </lineage>
</organism>
<feature type="region of interest" description="Disordered" evidence="2">
    <location>
        <begin position="1"/>
        <end position="27"/>
    </location>
</feature>
<protein>
    <submittedName>
        <fullName evidence="3">Uncharacterized protein</fullName>
    </submittedName>
</protein>
<feature type="coiled-coil region" evidence="1">
    <location>
        <begin position="90"/>
        <end position="124"/>
    </location>
</feature>